<dbReference type="CDD" id="cd11290">
    <property type="entry name" value="gelsolin_S1_like"/>
    <property type="match status" value="1"/>
</dbReference>
<dbReference type="Gene3D" id="3.40.20.10">
    <property type="entry name" value="Severin"/>
    <property type="match status" value="3"/>
</dbReference>
<dbReference type="SUPFAM" id="SSF82754">
    <property type="entry name" value="C-terminal, gelsolin-like domain of Sec23/24"/>
    <property type="match status" value="1"/>
</dbReference>
<dbReference type="PANTHER" id="PTHR11977:SF130">
    <property type="entry name" value="SEVERIN"/>
    <property type="match status" value="1"/>
</dbReference>
<dbReference type="InterPro" id="IPR036180">
    <property type="entry name" value="Gelsolin-like_dom_sf"/>
</dbReference>
<dbReference type="SUPFAM" id="SSF55753">
    <property type="entry name" value="Actin depolymerizing proteins"/>
    <property type="match status" value="2"/>
</dbReference>
<proteinExistence type="predicted"/>
<accession>A0ABY6UT64</accession>
<gene>
    <name evidence="3" type="ORF">CLO192961_LOCUS384140</name>
</gene>
<keyword evidence="4" id="KW-1185">Reference proteome</keyword>
<dbReference type="Proteomes" id="UP000766486">
    <property type="component" value="Unassembled WGS sequence"/>
</dbReference>
<organism evidence="3 4">
    <name type="scientific">Bionectria ochroleuca</name>
    <name type="common">Gliocladium roseum</name>
    <dbReference type="NCBI Taxonomy" id="29856"/>
    <lineage>
        <taxon>Eukaryota</taxon>
        <taxon>Fungi</taxon>
        <taxon>Dikarya</taxon>
        <taxon>Ascomycota</taxon>
        <taxon>Pezizomycotina</taxon>
        <taxon>Sordariomycetes</taxon>
        <taxon>Hypocreomycetidae</taxon>
        <taxon>Hypocreales</taxon>
        <taxon>Bionectriaceae</taxon>
        <taxon>Clonostachys</taxon>
    </lineage>
</organism>
<evidence type="ECO:0000256" key="1">
    <source>
        <dbReference type="SAM" id="MobiDB-lite"/>
    </source>
</evidence>
<dbReference type="InterPro" id="IPR007123">
    <property type="entry name" value="Gelsolin-like_dom"/>
</dbReference>
<dbReference type="PRINTS" id="PR00597">
    <property type="entry name" value="GELSOLIN"/>
</dbReference>
<sequence length="396" mass="43544">MAPNAGLVHLKEYDIEDSNVELIGSDIDHRVKYNSAATEPAWNDGQVGRSPGLYVWRIEDFQVVPWPREKYGRFHEGDSYIVLHSVKIGNKEEKLVHDIFFWLGARTSQDEAGTAAYKTVELDEFLQGSATQHRELQRSPSDDFLSLFPRISILSGGVSTGFRHVEDEEPKEETITLLRVFSNPSGGADGVIVHEVEPTWQSLDEGDVFVLDAGDKIWVWQGKNCSPFEKAKASQVAHDMTQAKHADVEVVSQTESRASRVLSLLGSDDGAPTTAGLKQSRPVSSRPSRSVGQDKKLFRLSDASGALSFEIVKQGPALATNDLDGNDVFLVDDAGSAIWVWEGQGASRAERASWLNVARSYIQHIQNSQPGAYTVPLAKVVQGNESSSFLRALEGH</sequence>
<comment type="caution">
    <text evidence="3">The sequence shown here is derived from an EMBL/GenBank/DDBJ whole genome shotgun (WGS) entry which is preliminary data.</text>
</comment>
<feature type="domain" description="Gelsolin-like" evidence="2">
    <location>
        <begin position="62"/>
        <end position="144"/>
    </location>
</feature>
<name>A0ABY6UT64_BIOOC</name>
<evidence type="ECO:0000313" key="3">
    <source>
        <dbReference type="EMBL" id="VUC34591.1"/>
    </source>
</evidence>
<dbReference type="PANTHER" id="PTHR11977">
    <property type="entry name" value="VILLIN"/>
    <property type="match status" value="1"/>
</dbReference>
<feature type="region of interest" description="Disordered" evidence="1">
    <location>
        <begin position="265"/>
        <end position="292"/>
    </location>
</feature>
<dbReference type="Pfam" id="PF00626">
    <property type="entry name" value="Gelsolin"/>
    <property type="match status" value="2"/>
</dbReference>
<reference evidence="3 4" key="1">
    <citation type="submission" date="2019-06" db="EMBL/GenBank/DDBJ databases">
        <authorList>
            <person name="Broberg M."/>
        </authorList>
    </citation>
    <scope>NUCLEOTIDE SEQUENCE [LARGE SCALE GENOMIC DNA]</scope>
</reference>
<dbReference type="InterPro" id="IPR007122">
    <property type="entry name" value="Villin/Gelsolin"/>
</dbReference>
<dbReference type="EMBL" id="CABFNS010000888">
    <property type="protein sequence ID" value="VUC34591.1"/>
    <property type="molecule type" value="Genomic_DNA"/>
</dbReference>
<protein>
    <recommendedName>
        <fullName evidence="2">Gelsolin-like domain-containing protein</fullName>
    </recommendedName>
</protein>
<dbReference type="InterPro" id="IPR029006">
    <property type="entry name" value="ADF-H/Gelsolin-like_dom_sf"/>
</dbReference>
<evidence type="ECO:0000313" key="4">
    <source>
        <dbReference type="Proteomes" id="UP000766486"/>
    </source>
</evidence>
<feature type="domain" description="Gelsolin-like" evidence="2">
    <location>
        <begin position="193"/>
        <end position="258"/>
    </location>
</feature>
<dbReference type="SMART" id="SM00262">
    <property type="entry name" value="GEL"/>
    <property type="match status" value="3"/>
</dbReference>
<feature type="compositionally biased region" description="Low complexity" evidence="1">
    <location>
        <begin position="280"/>
        <end position="291"/>
    </location>
</feature>
<evidence type="ECO:0000259" key="2">
    <source>
        <dbReference type="Pfam" id="PF00626"/>
    </source>
</evidence>